<evidence type="ECO:0000313" key="3">
    <source>
        <dbReference type="Proteomes" id="UP000189670"/>
    </source>
</evidence>
<feature type="domain" description="HTH cro/C1-type" evidence="1">
    <location>
        <begin position="77"/>
        <end position="125"/>
    </location>
</feature>
<dbReference type="PROSITE" id="PS50943">
    <property type="entry name" value="HTH_CROC1"/>
    <property type="match status" value="1"/>
</dbReference>
<dbReference type="CDD" id="cd00093">
    <property type="entry name" value="HTH_XRE"/>
    <property type="match status" value="1"/>
</dbReference>
<dbReference type="EMBL" id="ATBP01000356">
    <property type="protein sequence ID" value="ETR70866.1"/>
    <property type="molecule type" value="Genomic_DNA"/>
</dbReference>
<dbReference type="Gene3D" id="1.10.260.40">
    <property type="entry name" value="lambda repressor-like DNA-binding domains"/>
    <property type="match status" value="1"/>
</dbReference>
<dbReference type="InterPro" id="IPR001387">
    <property type="entry name" value="Cro/C1-type_HTH"/>
</dbReference>
<organism evidence="2 3">
    <name type="scientific">Candidatus Magnetoglobus multicellularis str. Araruama</name>
    <dbReference type="NCBI Taxonomy" id="890399"/>
    <lineage>
        <taxon>Bacteria</taxon>
        <taxon>Pseudomonadati</taxon>
        <taxon>Thermodesulfobacteriota</taxon>
        <taxon>Desulfobacteria</taxon>
        <taxon>Desulfobacterales</taxon>
        <taxon>Desulfobacteraceae</taxon>
        <taxon>Candidatus Magnetoglobus</taxon>
    </lineage>
</organism>
<dbReference type="InterPro" id="IPR035069">
    <property type="entry name" value="TTHA1013/TTHA0281-like"/>
</dbReference>
<dbReference type="GO" id="GO:0003677">
    <property type="term" value="F:DNA binding"/>
    <property type="evidence" value="ECO:0007669"/>
    <property type="project" value="InterPro"/>
</dbReference>
<dbReference type="AlphaFoldDB" id="A0A1V1P7Y1"/>
<accession>A0A1V1P7Y1</accession>
<reference evidence="3" key="1">
    <citation type="submission" date="2012-11" db="EMBL/GenBank/DDBJ databases">
        <authorList>
            <person name="Lucero-Rivera Y.E."/>
            <person name="Tovar-Ramirez D."/>
        </authorList>
    </citation>
    <scope>NUCLEOTIDE SEQUENCE [LARGE SCALE GENOMIC DNA]</scope>
    <source>
        <strain evidence="3">Araruama</strain>
    </source>
</reference>
<dbReference type="SMART" id="SM00530">
    <property type="entry name" value="HTH_XRE"/>
    <property type="match status" value="1"/>
</dbReference>
<dbReference type="InterPro" id="IPR010982">
    <property type="entry name" value="Lambda_DNA-bd_dom_sf"/>
</dbReference>
<dbReference type="Proteomes" id="UP000189670">
    <property type="component" value="Unassembled WGS sequence"/>
</dbReference>
<comment type="caution">
    <text evidence="2">The sequence shown here is derived from an EMBL/GenBank/DDBJ whole genome shotgun (WGS) entry which is preliminary data.</text>
</comment>
<name>A0A1V1P7Y1_9BACT</name>
<dbReference type="SUPFAM" id="SSF47413">
    <property type="entry name" value="lambda repressor-like DNA-binding domains"/>
    <property type="match status" value="1"/>
</dbReference>
<dbReference type="SUPFAM" id="SSF143100">
    <property type="entry name" value="TTHA1013/TTHA0281-like"/>
    <property type="match status" value="1"/>
</dbReference>
<sequence>MRFSGKIYKDGKFWLAEIPILDLMTQGHTKKEAFEMVADMLESLVNKKDFKVKIFIKSKNSFEVGSLQSKYLISLLLQRKRENSGLTISQVAKRLGVSSRSTYARYEQGKSVPTVEKFNELIHALYPNINIVIEESIIS</sequence>
<evidence type="ECO:0000313" key="2">
    <source>
        <dbReference type="EMBL" id="ETR70866.1"/>
    </source>
</evidence>
<proteinExistence type="predicted"/>
<dbReference type="Pfam" id="PF13560">
    <property type="entry name" value="HTH_31"/>
    <property type="match status" value="1"/>
</dbReference>
<evidence type="ECO:0000259" key="1">
    <source>
        <dbReference type="PROSITE" id="PS50943"/>
    </source>
</evidence>
<protein>
    <recommendedName>
        <fullName evidence="1">HTH cro/C1-type domain-containing protein</fullName>
    </recommendedName>
</protein>
<gene>
    <name evidence="2" type="ORF">OMM_08499</name>
</gene>